<proteinExistence type="predicted"/>
<accession>A0AAJ0BGJ7</accession>
<evidence type="ECO:0000313" key="3">
    <source>
        <dbReference type="Proteomes" id="UP001239445"/>
    </source>
</evidence>
<protein>
    <submittedName>
        <fullName evidence="2">Uncharacterized protein</fullName>
    </submittedName>
</protein>
<name>A0AAJ0BGJ7_9PEZI</name>
<sequence>MALKRPNGDERKAIVEALCHVSPSTPSYYSFDGFLTFYNATCSSKTNDGVLAIDAPALQSHQHLLDLATVLRNRPALKRAEFEMLAFPHASQPDRERATRIAARVSFLIDCSSKDDYAEGYRLSDGFPVKWKPSQPFLDFLRSTFVASKKPNRAWSAHIMGRGKALKGWKLKKRYGLRFVPTNDLVQHLMYDPHSRSLKIFHQTTWLKTHLQHSANLSLDEDFENSVKHGTLPPRLLLETLLSIYHILFPVSTDTKSAKFAASLVQKSGFDPQFIIDDGVIREIPEHFDYIFWGHRLKQLDTIISKPPPANKVISWMERHTSERNALTIAIVGVFLAALFGFLGFAVGAAQLVVAIKALDQQSGCAC</sequence>
<organism evidence="2 3">
    <name type="scientific">Echria macrotheca</name>
    <dbReference type="NCBI Taxonomy" id="438768"/>
    <lineage>
        <taxon>Eukaryota</taxon>
        <taxon>Fungi</taxon>
        <taxon>Dikarya</taxon>
        <taxon>Ascomycota</taxon>
        <taxon>Pezizomycotina</taxon>
        <taxon>Sordariomycetes</taxon>
        <taxon>Sordariomycetidae</taxon>
        <taxon>Sordariales</taxon>
        <taxon>Schizotheciaceae</taxon>
        <taxon>Echria</taxon>
    </lineage>
</organism>
<feature type="transmembrane region" description="Helical" evidence="1">
    <location>
        <begin position="327"/>
        <end position="354"/>
    </location>
</feature>
<dbReference type="EMBL" id="MU839833">
    <property type="protein sequence ID" value="KAK1755481.1"/>
    <property type="molecule type" value="Genomic_DNA"/>
</dbReference>
<keyword evidence="1" id="KW-0472">Membrane</keyword>
<keyword evidence="1" id="KW-0812">Transmembrane</keyword>
<evidence type="ECO:0000313" key="2">
    <source>
        <dbReference type="EMBL" id="KAK1755481.1"/>
    </source>
</evidence>
<reference evidence="2" key="1">
    <citation type="submission" date="2023-06" db="EMBL/GenBank/DDBJ databases">
        <title>Genome-scale phylogeny and comparative genomics of the fungal order Sordariales.</title>
        <authorList>
            <consortium name="Lawrence Berkeley National Laboratory"/>
            <person name="Hensen N."/>
            <person name="Bonometti L."/>
            <person name="Westerberg I."/>
            <person name="Brannstrom I.O."/>
            <person name="Guillou S."/>
            <person name="Cros-Aarteil S."/>
            <person name="Calhoun S."/>
            <person name="Haridas S."/>
            <person name="Kuo A."/>
            <person name="Mondo S."/>
            <person name="Pangilinan J."/>
            <person name="Riley R."/>
            <person name="Labutti K."/>
            <person name="Andreopoulos B."/>
            <person name="Lipzen A."/>
            <person name="Chen C."/>
            <person name="Yanf M."/>
            <person name="Daum C."/>
            <person name="Ng V."/>
            <person name="Clum A."/>
            <person name="Steindorff A."/>
            <person name="Ohm R."/>
            <person name="Martin F."/>
            <person name="Silar P."/>
            <person name="Natvig D."/>
            <person name="Lalanne C."/>
            <person name="Gautier V."/>
            <person name="Ament-Velasquez S.L."/>
            <person name="Kruys A."/>
            <person name="Hutchinson M.I."/>
            <person name="Powell A.J."/>
            <person name="Barry K."/>
            <person name="Miller A.N."/>
            <person name="Grigoriev I.V."/>
            <person name="Debuchy R."/>
            <person name="Gladieux P."/>
            <person name="Thoren M.H."/>
            <person name="Johannesson H."/>
        </authorList>
    </citation>
    <scope>NUCLEOTIDE SEQUENCE</scope>
    <source>
        <strain evidence="2">PSN4</strain>
    </source>
</reference>
<gene>
    <name evidence="2" type="ORF">QBC47DRAFT_380507</name>
</gene>
<comment type="caution">
    <text evidence="2">The sequence shown here is derived from an EMBL/GenBank/DDBJ whole genome shotgun (WGS) entry which is preliminary data.</text>
</comment>
<keyword evidence="3" id="KW-1185">Reference proteome</keyword>
<dbReference type="AlphaFoldDB" id="A0AAJ0BGJ7"/>
<evidence type="ECO:0000256" key="1">
    <source>
        <dbReference type="SAM" id="Phobius"/>
    </source>
</evidence>
<keyword evidence="1" id="KW-1133">Transmembrane helix</keyword>
<dbReference type="Proteomes" id="UP001239445">
    <property type="component" value="Unassembled WGS sequence"/>
</dbReference>